<dbReference type="GO" id="GO:0005576">
    <property type="term" value="C:extracellular region"/>
    <property type="evidence" value="ECO:0007669"/>
    <property type="project" value="UniProtKB-SubCell"/>
</dbReference>
<organism evidence="6 7">
    <name type="scientific">Panagrellus redivivus</name>
    <name type="common">Microworm</name>
    <dbReference type="NCBI Taxonomy" id="6233"/>
    <lineage>
        <taxon>Eukaryota</taxon>
        <taxon>Metazoa</taxon>
        <taxon>Ecdysozoa</taxon>
        <taxon>Nematoda</taxon>
        <taxon>Chromadorea</taxon>
        <taxon>Rhabditida</taxon>
        <taxon>Tylenchina</taxon>
        <taxon>Panagrolaimomorpha</taxon>
        <taxon>Panagrolaimoidea</taxon>
        <taxon>Panagrolaimidae</taxon>
        <taxon>Panagrellus</taxon>
    </lineage>
</organism>
<dbReference type="Gene3D" id="2.60.40.3330">
    <property type="match status" value="1"/>
</dbReference>
<evidence type="ECO:0000313" key="7">
    <source>
        <dbReference type="WBParaSite" id="Pan_g442.t1"/>
    </source>
</evidence>
<dbReference type="PANTHER" id="PTHR21700:SF112">
    <property type="entry name" value="TRANSTHYRETIN-RELATED FAMILY DOMAIN"/>
    <property type="match status" value="1"/>
</dbReference>
<dbReference type="Proteomes" id="UP000492821">
    <property type="component" value="Unassembled WGS sequence"/>
</dbReference>
<dbReference type="InterPro" id="IPR001534">
    <property type="entry name" value="Transthyretin-like"/>
</dbReference>
<dbReference type="GO" id="GO:0009986">
    <property type="term" value="C:cell surface"/>
    <property type="evidence" value="ECO:0007669"/>
    <property type="project" value="InterPro"/>
</dbReference>
<dbReference type="PANTHER" id="PTHR21700">
    <property type="entry name" value="TRANSTHYRETIN-LIKE FAMILY PROTEIN-RELATED"/>
    <property type="match status" value="1"/>
</dbReference>
<accession>A0A7E4VZV4</accession>
<evidence type="ECO:0000256" key="3">
    <source>
        <dbReference type="ARBA" id="ARBA00022525"/>
    </source>
</evidence>
<proteinExistence type="inferred from homology"/>
<evidence type="ECO:0000256" key="4">
    <source>
        <dbReference type="ARBA" id="ARBA00022729"/>
    </source>
</evidence>
<keyword evidence="6" id="KW-1185">Reference proteome</keyword>
<evidence type="ECO:0000256" key="2">
    <source>
        <dbReference type="ARBA" id="ARBA00010112"/>
    </source>
</evidence>
<dbReference type="Pfam" id="PF01060">
    <property type="entry name" value="TTR-52"/>
    <property type="match status" value="1"/>
</dbReference>
<keyword evidence="3" id="KW-0964">Secreted</keyword>
<dbReference type="InterPro" id="IPR038479">
    <property type="entry name" value="Transthyretin-like_sf"/>
</dbReference>
<reference evidence="6" key="1">
    <citation type="journal article" date="2013" name="Genetics">
        <title>The draft genome and transcriptome of Panagrellus redivivus are shaped by the harsh demands of a free-living lifestyle.</title>
        <authorList>
            <person name="Srinivasan J."/>
            <person name="Dillman A.R."/>
            <person name="Macchietto M.G."/>
            <person name="Heikkinen L."/>
            <person name="Lakso M."/>
            <person name="Fracchia K.M."/>
            <person name="Antoshechkin I."/>
            <person name="Mortazavi A."/>
            <person name="Wong G."/>
            <person name="Sternberg P.W."/>
        </authorList>
    </citation>
    <scope>NUCLEOTIDE SEQUENCE [LARGE SCALE GENOMIC DNA]</scope>
    <source>
        <strain evidence="6">MT8872</strain>
    </source>
</reference>
<protein>
    <submittedName>
        <fullName evidence="7">Transthyretin-like family protein</fullName>
    </submittedName>
</protein>
<dbReference type="AlphaFoldDB" id="A0A7E4VZV4"/>
<comment type="similarity">
    <text evidence="2">Belongs to the nematode transthyretin-like family.</text>
</comment>
<evidence type="ECO:0000256" key="5">
    <source>
        <dbReference type="SAM" id="SignalP"/>
    </source>
</evidence>
<keyword evidence="4 5" id="KW-0732">Signal</keyword>
<feature type="chain" id="PRO_5029009099" evidence="5">
    <location>
        <begin position="20"/>
        <end position="139"/>
    </location>
</feature>
<evidence type="ECO:0000313" key="6">
    <source>
        <dbReference type="Proteomes" id="UP000492821"/>
    </source>
</evidence>
<reference evidence="7" key="2">
    <citation type="submission" date="2020-10" db="UniProtKB">
        <authorList>
            <consortium name="WormBaseParasite"/>
        </authorList>
    </citation>
    <scope>IDENTIFICATION</scope>
</reference>
<feature type="signal peptide" evidence="5">
    <location>
        <begin position="1"/>
        <end position="19"/>
    </location>
</feature>
<sequence>MGLLRVFSILSIVICAVFAFNQQSVGVRGRLMCGSTALNNTQVKLWNKVNLGRDDQLAASKTDDQGNFQISGGTGALLPLNVHLKVYHNCDRSLPCQRKVDFTIPPQYVTRTSQVTNWYDMGMLNMQTMYKGEGVSCIN</sequence>
<name>A0A7E4VZV4_PANRE</name>
<comment type="subcellular location">
    <subcellularLocation>
        <location evidence="1">Secreted</location>
    </subcellularLocation>
</comment>
<evidence type="ECO:0000256" key="1">
    <source>
        <dbReference type="ARBA" id="ARBA00004613"/>
    </source>
</evidence>
<dbReference type="WBParaSite" id="Pan_g442.t1">
    <property type="protein sequence ID" value="Pan_g442.t1"/>
    <property type="gene ID" value="Pan_g442"/>
</dbReference>